<dbReference type="PANTHER" id="PTHR12558">
    <property type="entry name" value="CELL DIVISION CYCLE 16,23,27"/>
    <property type="match status" value="1"/>
</dbReference>
<dbReference type="PROSITE" id="PS50005">
    <property type="entry name" value="TPR"/>
    <property type="match status" value="4"/>
</dbReference>
<dbReference type="Pfam" id="PF13374">
    <property type="entry name" value="TPR_10"/>
    <property type="match status" value="1"/>
</dbReference>
<evidence type="ECO:0000256" key="2">
    <source>
        <dbReference type="SAM" id="SignalP"/>
    </source>
</evidence>
<feature type="repeat" description="TPR" evidence="1">
    <location>
        <begin position="720"/>
        <end position="753"/>
    </location>
</feature>
<reference evidence="4 5" key="1">
    <citation type="journal article" date="2019" name="Int. J. Syst. Evol. Microbiol.">
        <title>The Global Catalogue of Microorganisms (GCM) 10K type strain sequencing project: providing services to taxonomists for standard genome sequencing and annotation.</title>
        <authorList>
            <consortium name="The Broad Institute Genomics Platform"/>
            <consortium name="The Broad Institute Genome Sequencing Center for Infectious Disease"/>
            <person name="Wu L."/>
            <person name="Ma J."/>
        </authorList>
    </citation>
    <scope>NUCLEOTIDE SEQUENCE [LARGE SCALE GENOMIC DNA]</scope>
    <source>
        <strain evidence="4 5">JCM 15608</strain>
    </source>
</reference>
<dbReference type="InterPro" id="IPR018704">
    <property type="entry name" value="SecYEG/CpoB_TPR"/>
</dbReference>
<evidence type="ECO:0000256" key="1">
    <source>
        <dbReference type="PROSITE-ProRule" id="PRU00339"/>
    </source>
</evidence>
<feature type="domain" description="Ancillary SecYEG translocon subunit/Cell division coordinator CpoB TPR" evidence="3">
    <location>
        <begin position="629"/>
        <end position="754"/>
    </location>
</feature>
<feature type="signal peptide" evidence="2">
    <location>
        <begin position="1"/>
        <end position="23"/>
    </location>
</feature>
<feature type="repeat" description="TPR" evidence="1">
    <location>
        <begin position="129"/>
        <end position="162"/>
    </location>
</feature>
<organism evidence="4 5">
    <name type="scientific">Colwellia asteriadis</name>
    <dbReference type="NCBI Taxonomy" id="517723"/>
    <lineage>
        <taxon>Bacteria</taxon>
        <taxon>Pseudomonadati</taxon>
        <taxon>Pseudomonadota</taxon>
        <taxon>Gammaproteobacteria</taxon>
        <taxon>Alteromonadales</taxon>
        <taxon>Colwelliaceae</taxon>
        <taxon>Colwellia</taxon>
    </lineage>
</organism>
<protein>
    <recommendedName>
        <fullName evidence="3">Ancillary SecYEG translocon subunit/Cell division coordinator CpoB TPR domain-containing protein</fullName>
    </recommendedName>
</protein>
<evidence type="ECO:0000313" key="5">
    <source>
        <dbReference type="Proteomes" id="UP001500021"/>
    </source>
</evidence>
<dbReference type="EMBL" id="BAAAFA010000006">
    <property type="protein sequence ID" value="GAA0817551.1"/>
    <property type="molecule type" value="Genomic_DNA"/>
</dbReference>
<dbReference type="NCBIfam" id="TIGR02917">
    <property type="entry name" value="PEP_TPR_lipo"/>
    <property type="match status" value="1"/>
</dbReference>
<dbReference type="InterPro" id="IPR011990">
    <property type="entry name" value="TPR-like_helical_dom_sf"/>
</dbReference>
<dbReference type="InterPro" id="IPR019734">
    <property type="entry name" value="TPR_rpt"/>
</dbReference>
<comment type="caution">
    <text evidence="4">The sequence shown here is derived from an EMBL/GenBank/DDBJ whole genome shotgun (WGS) entry which is preliminary data.</text>
</comment>
<accession>A0ABN1L748</accession>
<dbReference type="Pfam" id="PF13432">
    <property type="entry name" value="TPR_16"/>
    <property type="match status" value="3"/>
</dbReference>
<dbReference type="InterPro" id="IPR014266">
    <property type="entry name" value="PEP-CTERM_TPR_PrsT"/>
</dbReference>
<feature type="repeat" description="TPR" evidence="1">
    <location>
        <begin position="482"/>
        <end position="515"/>
    </location>
</feature>
<dbReference type="Pfam" id="PF13181">
    <property type="entry name" value="TPR_8"/>
    <property type="match status" value="1"/>
</dbReference>
<keyword evidence="1" id="KW-0802">TPR repeat</keyword>
<gene>
    <name evidence="4" type="ORF">GCM10009111_18920</name>
</gene>
<keyword evidence="5" id="KW-1185">Reference proteome</keyword>
<name>A0ABN1L748_9GAMM</name>
<dbReference type="Pfam" id="PF14559">
    <property type="entry name" value="TPR_19"/>
    <property type="match status" value="2"/>
</dbReference>
<dbReference type="Proteomes" id="UP001500021">
    <property type="component" value="Unassembled WGS sequence"/>
</dbReference>
<evidence type="ECO:0000313" key="4">
    <source>
        <dbReference type="EMBL" id="GAA0817551.1"/>
    </source>
</evidence>
<dbReference type="SUPFAM" id="SSF48452">
    <property type="entry name" value="TPR-like"/>
    <property type="match status" value="5"/>
</dbReference>
<evidence type="ECO:0000259" key="3">
    <source>
        <dbReference type="Pfam" id="PF09976"/>
    </source>
</evidence>
<proteinExistence type="predicted"/>
<keyword evidence="2" id="KW-0732">Signal</keyword>
<dbReference type="PANTHER" id="PTHR12558:SF13">
    <property type="entry name" value="CELL DIVISION CYCLE PROTEIN 27 HOMOLOG"/>
    <property type="match status" value="1"/>
</dbReference>
<dbReference type="SMART" id="SM00028">
    <property type="entry name" value="TPR"/>
    <property type="match status" value="12"/>
</dbReference>
<sequence length="935" mass="104771">MSSKNHIITSMFCLLFMSSSALANNNIDKNYESALIAFHNEELPTTIILLKNILQEQPEHMPSRVLMAQVLIEQGNGAAAIVELNRARAGNVDSDRLITLYGQAYLLQGKYDDALDASQLGTRSAKIESELQLIRGQAYIGKKQYSSADRAFSEALKLTPKNQFALLGRAQIALQEANVDQALGYIDLSLDSAKPFINGWVLKSKILHRLGDSSAALSAIEQALKIDNNHFSAHLTKAMLHIERQEYSQAEPHINLILEKIPNEPRAGYLKAILNASLPSDESATNESAEKKLTEVIATLAAVPPEVMKNTPDYYFLAGLTNFNFGNMKDAHRYLSAYLNYVKYDIDTVRMLATIEIQAGELNSARYLLSETNTAYPNNPDILTLLGLTYLQLEDSSKALFYFEKVVDSYPNSPIGVSNLARSKMQSGDYQSAIEVLSAIKDNKINGVQIKLLLIDSYQNTQKYDAAIAIAQELISEFPNDSFFQQRLGVLYGLNEQLPQAKSAFEKSLALDENNIISIVHLARMDNIAGNYDIALAFLQNKLIQFEQNTLLMTEIADSYLLKKDLETALNWIQKSYAQDPNDFYVVAKLSRILAKQNKTNEAIEVLGEFIDNNPKEPQALVTLAALFQQQNKHQQAVLVLRDYVEKSQYKAKALITLAKAQLQNKDNVGAIQSYKKSLVEDSNYLPAYLGLVNLTIKNKDEQFTLNLINSIEQLTQSKSLAAVLKGDLYLALADSDKAINFYKQALKYSDQRQAMLGLYRSYKQKNQLNKAIPELKKWLKKYPNDMLAAISLADSYKGNKQLQKSADYYQILLTQYGPLPILLNNAASVEFNLGNTDKAKKYAEQAYSYLPDNLAILDTLAWIKSRMGEHEQAIALFRLGLTKDFDNAEIKYHLAVTLYAQSRKTEAKNYLIEAVESTQTFPEKAAAIALLKTW</sequence>
<dbReference type="Gene3D" id="1.25.40.10">
    <property type="entry name" value="Tetratricopeptide repeat domain"/>
    <property type="match status" value="5"/>
</dbReference>
<dbReference type="Pfam" id="PF09976">
    <property type="entry name" value="TPR_21"/>
    <property type="match status" value="1"/>
</dbReference>
<feature type="repeat" description="TPR" evidence="1">
    <location>
        <begin position="380"/>
        <end position="413"/>
    </location>
</feature>
<feature type="chain" id="PRO_5045783942" description="Ancillary SecYEG translocon subunit/Cell division coordinator CpoB TPR domain-containing protein" evidence="2">
    <location>
        <begin position="24"/>
        <end position="935"/>
    </location>
</feature>